<evidence type="ECO:0000256" key="2">
    <source>
        <dbReference type="SAM" id="SignalP"/>
    </source>
</evidence>
<dbReference type="STRING" id="7260.B4N9C7"/>
<feature type="chain" id="PRO_5006458275" evidence="2">
    <location>
        <begin position="20"/>
        <end position="249"/>
    </location>
</feature>
<accession>B4N9C7</accession>
<evidence type="ECO:0000313" key="4">
    <source>
        <dbReference type="Proteomes" id="UP000007798"/>
    </source>
</evidence>
<dbReference type="eggNOG" id="ENOG502SE63">
    <property type="taxonomic scope" value="Eukaryota"/>
</dbReference>
<evidence type="ECO:0000256" key="1">
    <source>
        <dbReference type="SAM" id="Phobius"/>
    </source>
</evidence>
<keyword evidence="4" id="KW-1185">Reference proteome</keyword>
<organism evidence="3 4">
    <name type="scientific">Drosophila willistoni</name>
    <name type="common">Fruit fly</name>
    <dbReference type="NCBI Taxonomy" id="7260"/>
    <lineage>
        <taxon>Eukaryota</taxon>
        <taxon>Metazoa</taxon>
        <taxon>Ecdysozoa</taxon>
        <taxon>Arthropoda</taxon>
        <taxon>Hexapoda</taxon>
        <taxon>Insecta</taxon>
        <taxon>Pterygota</taxon>
        <taxon>Neoptera</taxon>
        <taxon>Endopterygota</taxon>
        <taxon>Diptera</taxon>
        <taxon>Brachycera</taxon>
        <taxon>Muscomorpha</taxon>
        <taxon>Ephydroidea</taxon>
        <taxon>Drosophilidae</taxon>
        <taxon>Drosophila</taxon>
        <taxon>Sophophora</taxon>
    </lineage>
</organism>
<feature type="signal peptide" evidence="2">
    <location>
        <begin position="1"/>
        <end position="19"/>
    </location>
</feature>
<gene>
    <name evidence="3" type="primary">Dwil\GK11502</name>
    <name evidence="3" type="ORF">Dwil_GK11502</name>
</gene>
<dbReference type="OrthoDB" id="7675048at2759"/>
<keyword evidence="1" id="KW-1133">Transmembrane helix</keyword>
<dbReference type="AlphaFoldDB" id="B4N9C7"/>
<proteinExistence type="predicted"/>
<protein>
    <submittedName>
        <fullName evidence="3">Uncharacterized protein</fullName>
    </submittedName>
</protein>
<reference evidence="3 4" key="1">
    <citation type="journal article" date="2007" name="Nature">
        <title>Evolution of genes and genomes on the Drosophila phylogeny.</title>
        <authorList>
            <consortium name="Drosophila 12 Genomes Consortium"/>
            <person name="Clark A.G."/>
            <person name="Eisen M.B."/>
            <person name="Smith D.R."/>
            <person name="Bergman C.M."/>
            <person name="Oliver B."/>
            <person name="Markow T.A."/>
            <person name="Kaufman T.C."/>
            <person name="Kellis M."/>
            <person name="Gelbart W."/>
            <person name="Iyer V.N."/>
            <person name="Pollard D.A."/>
            <person name="Sackton T.B."/>
            <person name="Larracuente A.M."/>
            <person name="Singh N.D."/>
            <person name="Abad J.P."/>
            <person name="Abt D.N."/>
            <person name="Adryan B."/>
            <person name="Aguade M."/>
            <person name="Akashi H."/>
            <person name="Anderson W.W."/>
            <person name="Aquadro C.F."/>
            <person name="Ardell D.H."/>
            <person name="Arguello R."/>
            <person name="Artieri C.G."/>
            <person name="Barbash D.A."/>
            <person name="Barker D."/>
            <person name="Barsanti P."/>
            <person name="Batterham P."/>
            <person name="Batzoglou S."/>
            <person name="Begun D."/>
            <person name="Bhutkar A."/>
            <person name="Blanco E."/>
            <person name="Bosak S.A."/>
            <person name="Bradley R.K."/>
            <person name="Brand A.D."/>
            <person name="Brent M.R."/>
            <person name="Brooks A.N."/>
            <person name="Brown R.H."/>
            <person name="Butlin R.K."/>
            <person name="Caggese C."/>
            <person name="Calvi B.R."/>
            <person name="Bernardo de Carvalho A."/>
            <person name="Caspi A."/>
            <person name="Castrezana S."/>
            <person name="Celniker S.E."/>
            <person name="Chang J.L."/>
            <person name="Chapple C."/>
            <person name="Chatterji S."/>
            <person name="Chinwalla A."/>
            <person name="Civetta A."/>
            <person name="Clifton S.W."/>
            <person name="Comeron J.M."/>
            <person name="Costello J.C."/>
            <person name="Coyne J.A."/>
            <person name="Daub J."/>
            <person name="David R.G."/>
            <person name="Delcher A.L."/>
            <person name="Delehaunty K."/>
            <person name="Do C.B."/>
            <person name="Ebling H."/>
            <person name="Edwards K."/>
            <person name="Eickbush T."/>
            <person name="Evans J.D."/>
            <person name="Filipski A."/>
            <person name="Findeiss S."/>
            <person name="Freyhult E."/>
            <person name="Fulton L."/>
            <person name="Fulton R."/>
            <person name="Garcia A.C."/>
            <person name="Gardiner A."/>
            <person name="Garfield D.A."/>
            <person name="Garvin B.E."/>
            <person name="Gibson G."/>
            <person name="Gilbert D."/>
            <person name="Gnerre S."/>
            <person name="Godfrey J."/>
            <person name="Good R."/>
            <person name="Gotea V."/>
            <person name="Gravely B."/>
            <person name="Greenberg A.J."/>
            <person name="Griffiths-Jones S."/>
            <person name="Gross S."/>
            <person name="Guigo R."/>
            <person name="Gustafson E.A."/>
            <person name="Haerty W."/>
            <person name="Hahn M.W."/>
            <person name="Halligan D.L."/>
            <person name="Halpern A.L."/>
            <person name="Halter G.M."/>
            <person name="Han M.V."/>
            <person name="Heger A."/>
            <person name="Hillier L."/>
            <person name="Hinrichs A.S."/>
            <person name="Holmes I."/>
            <person name="Hoskins R.A."/>
            <person name="Hubisz M.J."/>
            <person name="Hultmark D."/>
            <person name="Huntley M.A."/>
            <person name="Jaffe D.B."/>
            <person name="Jagadeeshan S."/>
            <person name="Jeck W.R."/>
            <person name="Johnson J."/>
            <person name="Jones C.D."/>
            <person name="Jordan W.C."/>
            <person name="Karpen G.H."/>
            <person name="Kataoka E."/>
            <person name="Keightley P.D."/>
            <person name="Kheradpour P."/>
            <person name="Kirkness E.F."/>
            <person name="Koerich L.B."/>
            <person name="Kristiansen K."/>
            <person name="Kudrna D."/>
            <person name="Kulathinal R.J."/>
            <person name="Kumar S."/>
            <person name="Kwok R."/>
            <person name="Lander E."/>
            <person name="Langley C.H."/>
            <person name="Lapoint R."/>
            <person name="Lazzaro B.P."/>
            <person name="Lee S.J."/>
            <person name="Levesque L."/>
            <person name="Li R."/>
            <person name="Lin C.F."/>
            <person name="Lin M.F."/>
            <person name="Lindblad-Toh K."/>
            <person name="Llopart A."/>
            <person name="Long M."/>
            <person name="Low L."/>
            <person name="Lozovsky E."/>
            <person name="Lu J."/>
            <person name="Luo M."/>
            <person name="Machado C.A."/>
            <person name="Makalowski W."/>
            <person name="Marzo M."/>
            <person name="Matsuda M."/>
            <person name="Matzkin L."/>
            <person name="McAllister B."/>
            <person name="McBride C.S."/>
            <person name="McKernan B."/>
            <person name="McKernan K."/>
            <person name="Mendez-Lago M."/>
            <person name="Minx P."/>
            <person name="Mollenhauer M.U."/>
            <person name="Montooth K."/>
            <person name="Mount S.M."/>
            <person name="Mu X."/>
            <person name="Myers E."/>
            <person name="Negre B."/>
            <person name="Newfeld S."/>
            <person name="Nielsen R."/>
            <person name="Noor M.A."/>
            <person name="O'Grady P."/>
            <person name="Pachter L."/>
            <person name="Papaceit M."/>
            <person name="Parisi M.J."/>
            <person name="Parisi M."/>
            <person name="Parts L."/>
            <person name="Pedersen J.S."/>
            <person name="Pesole G."/>
            <person name="Phillippy A.M."/>
            <person name="Ponting C.P."/>
            <person name="Pop M."/>
            <person name="Porcelli D."/>
            <person name="Powell J.R."/>
            <person name="Prohaska S."/>
            <person name="Pruitt K."/>
            <person name="Puig M."/>
            <person name="Quesneville H."/>
            <person name="Ram K.R."/>
            <person name="Rand D."/>
            <person name="Rasmussen M.D."/>
            <person name="Reed L.K."/>
            <person name="Reenan R."/>
            <person name="Reily A."/>
            <person name="Remington K.A."/>
            <person name="Rieger T.T."/>
            <person name="Ritchie M.G."/>
            <person name="Robin C."/>
            <person name="Rogers Y.H."/>
            <person name="Rohde C."/>
            <person name="Rozas J."/>
            <person name="Rubenfield M.J."/>
            <person name="Ruiz A."/>
            <person name="Russo S."/>
            <person name="Salzberg S.L."/>
            <person name="Sanchez-Gracia A."/>
            <person name="Saranga D.J."/>
            <person name="Sato H."/>
            <person name="Schaeffer S.W."/>
            <person name="Schatz M.C."/>
            <person name="Schlenke T."/>
            <person name="Schwartz R."/>
            <person name="Segarra C."/>
            <person name="Singh R.S."/>
            <person name="Sirot L."/>
            <person name="Sirota M."/>
            <person name="Sisneros N.B."/>
            <person name="Smith C.D."/>
            <person name="Smith T.F."/>
            <person name="Spieth J."/>
            <person name="Stage D.E."/>
            <person name="Stark A."/>
            <person name="Stephan W."/>
            <person name="Strausberg R.L."/>
            <person name="Strempel S."/>
            <person name="Sturgill D."/>
            <person name="Sutton G."/>
            <person name="Sutton G.G."/>
            <person name="Tao W."/>
            <person name="Teichmann S."/>
            <person name="Tobari Y.N."/>
            <person name="Tomimura Y."/>
            <person name="Tsolas J.M."/>
            <person name="Valente V.L."/>
            <person name="Venter E."/>
            <person name="Venter J.C."/>
            <person name="Vicario S."/>
            <person name="Vieira F.G."/>
            <person name="Vilella A.J."/>
            <person name="Villasante A."/>
            <person name="Walenz B."/>
            <person name="Wang J."/>
            <person name="Wasserman M."/>
            <person name="Watts T."/>
            <person name="Wilson D."/>
            <person name="Wilson R.K."/>
            <person name="Wing R.A."/>
            <person name="Wolfner M.F."/>
            <person name="Wong A."/>
            <person name="Wong G.K."/>
            <person name="Wu C.I."/>
            <person name="Wu G."/>
            <person name="Yamamoto D."/>
            <person name="Yang H.P."/>
            <person name="Yang S.P."/>
            <person name="Yorke J.A."/>
            <person name="Yoshida K."/>
            <person name="Zdobnov E."/>
            <person name="Zhang P."/>
            <person name="Zhang Y."/>
            <person name="Zimin A.V."/>
            <person name="Baldwin J."/>
            <person name="Abdouelleil A."/>
            <person name="Abdulkadir J."/>
            <person name="Abebe A."/>
            <person name="Abera B."/>
            <person name="Abreu J."/>
            <person name="Acer S.C."/>
            <person name="Aftuck L."/>
            <person name="Alexander A."/>
            <person name="An P."/>
            <person name="Anderson E."/>
            <person name="Anderson S."/>
            <person name="Arachi H."/>
            <person name="Azer M."/>
            <person name="Bachantsang P."/>
            <person name="Barry A."/>
            <person name="Bayul T."/>
            <person name="Berlin A."/>
            <person name="Bessette D."/>
            <person name="Bloom T."/>
            <person name="Blye J."/>
            <person name="Boguslavskiy L."/>
            <person name="Bonnet C."/>
            <person name="Boukhgalter B."/>
            <person name="Bourzgui I."/>
            <person name="Brown A."/>
            <person name="Cahill P."/>
            <person name="Channer S."/>
            <person name="Cheshatsang Y."/>
            <person name="Chuda L."/>
            <person name="Citroen M."/>
            <person name="Collymore A."/>
            <person name="Cooke P."/>
            <person name="Costello M."/>
            <person name="D'Aco K."/>
            <person name="Daza R."/>
            <person name="De Haan G."/>
            <person name="DeGray S."/>
            <person name="DeMaso C."/>
            <person name="Dhargay N."/>
            <person name="Dooley K."/>
            <person name="Dooley E."/>
            <person name="Doricent M."/>
            <person name="Dorje P."/>
            <person name="Dorjee K."/>
            <person name="Dupes A."/>
            <person name="Elong R."/>
            <person name="Falk J."/>
            <person name="Farina A."/>
            <person name="Faro S."/>
            <person name="Ferguson D."/>
            <person name="Fisher S."/>
            <person name="Foley C.D."/>
            <person name="Franke A."/>
            <person name="Friedrich D."/>
            <person name="Gadbois L."/>
            <person name="Gearin G."/>
            <person name="Gearin C.R."/>
            <person name="Giannoukos G."/>
            <person name="Goode T."/>
            <person name="Graham J."/>
            <person name="Grandbois E."/>
            <person name="Grewal S."/>
            <person name="Gyaltsen K."/>
            <person name="Hafez N."/>
            <person name="Hagos B."/>
            <person name="Hall J."/>
            <person name="Henson C."/>
            <person name="Hollinger A."/>
            <person name="Honan T."/>
            <person name="Huard M.D."/>
            <person name="Hughes L."/>
            <person name="Hurhula B."/>
            <person name="Husby M.E."/>
            <person name="Kamat A."/>
            <person name="Kanga B."/>
            <person name="Kashin S."/>
            <person name="Khazanovich D."/>
            <person name="Kisner P."/>
            <person name="Lance K."/>
            <person name="Lara M."/>
            <person name="Lee W."/>
            <person name="Lennon N."/>
            <person name="Letendre F."/>
            <person name="LeVine R."/>
            <person name="Lipovsky A."/>
            <person name="Liu X."/>
            <person name="Liu J."/>
            <person name="Liu S."/>
            <person name="Lokyitsang T."/>
            <person name="Lokyitsang Y."/>
            <person name="Lubonja R."/>
            <person name="Lui A."/>
            <person name="MacDonald P."/>
            <person name="Magnisalis V."/>
            <person name="Maru K."/>
            <person name="Matthews C."/>
            <person name="McCusker W."/>
            <person name="McDonough S."/>
            <person name="Mehta T."/>
            <person name="Meldrim J."/>
            <person name="Meneus L."/>
            <person name="Mihai O."/>
            <person name="Mihalev A."/>
            <person name="Mihova T."/>
            <person name="Mittelman R."/>
            <person name="Mlenga V."/>
            <person name="Montmayeur A."/>
            <person name="Mulrain L."/>
            <person name="Navidi A."/>
            <person name="Naylor J."/>
            <person name="Negash T."/>
            <person name="Nguyen T."/>
            <person name="Nguyen N."/>
            <person name="Nicol R."/>
            <person name="Norbu C."/>
            <person name="Norbu N."/>
            <person name="Novod N."/>
            <person name="O'Neill B."/>
            <person name="Osman S."/>
            <person name="Markiewicz E."/>
            <person name="Oyono O.L."/>
            <person name="Patti C."/>
            <person name="Phunkhang P."/>
            <person name="Pierre F."/>
            <person name="Priest M."/>
            <person name="Raghuraman S."/>
            <person name="Rege F."/>
            <person name="Reyes R."/>
            <person name="Rise C."/>
            <person name="Rogov P."/>
            <person name="Ross K."/>
            <person name="Ryan E."/>
            <person name="Settipalli S."/>
            <person name="Shea T."/>
            <person name="Sherpa N."/>
            <person name="Shi L."/>
            <person name="Shih D."/>
            <person name="Sparrow T."/>
            <person name="Spaulding J."/>
            <person name="Stalker J."/>
            <person name="Stange-Thomann N."/>
            <person name="Stavropoulos S."/>
            <person name="Stone C."/>
            <person name="Strader C."/>
            <person name="Tesfaye S."/>
            <person name="Thomson T."/>
            <person name="Thoulutsang Y."/>
            <person name="Thoulutsang D."/>
            <person name="Topham K."/>
            <person name="Topping I."/>
            <person name="Tsamla T."/>
            <person name="Vassiliev H."/>
            <person name="Vo A."/>
            <person name="Wangchuk T."/>
            <person name="Wangdi T."/>
            <person name="Weiand M."/>
            <person name="Wilkinson J."/>
            <person name="Wilson A."/>
            <person name="Yadav S."/>
            <person name="Young G."/>
            <person name="Yu Q."/>
            <person name="Zembek L."/>
            <person name="Zhong D."/>
            <person name="Zimmer A."/>
            <person name="Zwirko Z."/>
            <person name="Jaffe D.B."/>
            <person name="Alvarez P."/>
            <person name="Brockman W."/>
            <person name="Butler J."/>
            <person name="Chin C."/>
            <person name="Gnerre S."/>
            <person name="Grabherr M."/>
            <person name="Kleber M."/>
            <person name="Mauceli E."/>
            <person name="MacCallum I."/>
        </authorList>
    </citation>
    <scope>NUCLEOTIDE SEQUENCE [LARGE SCALE GENOMIC DNA]</scope>
    <source>
        <strain evidence="4">Tucson 14030-0811.24</strain>
    </source>
</reference>
<dbReference type="Proteomes" id="UP000007798">
    <property type="component" value="Unassembled WGS sequence"/>
</dbReference>
<sequence>MPLSMIQLSLVVLAASGLGVTSQIKLNPGNKAKAEPEGFTTHSAVWIEYQRERFGVTNNQAKPQIVSPSQSTHIAVPANTTGQPMDVVTPKVETTSRRHSSQATEGEVADGMAASTDATQINEGDIQFPTMQGFLKFLKSMQNTWIKKSALSIEKKIKLLKQLRDNLMKIIEQQFSVLWQPTERQRRKRRGLLEDANIDFPPEAAIMSINFLTFAVFLIKLVLQVVQIVKSKHYNFSGFNINTEVVRNP</sequence>
<keyword evidence="1" id="KW-0472">Membrane</keyword>
<dbReference type="KEGG" id="dwi:6648201"/>
<feature type="transmembrane region" description="Helical" evidence="1">
    <location>
        <begin position="204"/>
        <end position="223"/>
    </location>
</feature>
<dbReference type="EMBL" id="CH964232">
    <property type="protein sequence ID" value="EDW80560.2"/>
    <property type="molecule type" value="Genomic_DNA"/>
</dbReference>
<dbReference type="InParanoid" id="B4N9C7"/>
<evidence type="ECO:0000313" key="3">
    <source>
        <dbReference type="EMBL" id="EDW80560.2"/>
    </source>
</evidence>
<dbReference type="HOGENOM" id="CLU_082521_0_0_1"/>
<name>B4N9C7_DROWI</name>
<keyword evidence="2" id="KW-0732">Signal</keyword>
<keyword evidence="1" id="KW-0812">Transmembrane</keyword>